<reference evidence="7 8" key="1">
    <citation type="journal article" date="2024" name="BMC Genomics">
        <title>Genome assembly of redclaw crayfish (Cherax quadricarinatus) provides insights into its immune adaptation and hypoxia tolerance.</title>
        <authorList>
            <person name="Liu Z."/>
            <person name="Zheng J."/>
            <person name="Li H."/>
            <person name="Fang K."/>
            <person name="Wang S."/>
            <person name="He J."/>
            <person name="Zhou D."/>
            <person name="Weng S."/>
            <person name="Chi M."/>
            <person name="Gu Z."/>
            <person name="He J."/>
            <person name="Li F."/>
            <person name="Wang M."/>
        </authorList>
    </citation>
    <scope>NUCLEOTIDE SEQUENCE [LARGE SCALE GENOMIC DNA]</scope>
    <source>
        <strain evidence="7">ZL_2023a</strain>
    </source>
</reference>
<keyword evidence="4 6" id="KW-1133">Transmembrane helix</keyword>
<dbReference type="Proteomes" id="UP001445076">
    <property type="component" value="Unassembled WGS sequence"/>
</dbReference>
<comment type="similarity">
    <text evidence="2 6">Belongs to the XK family.</text>
</comment>
<dbReference type="InterPro" id="IPR018629">
    <property type="entry name" value="XK-rel"/>
</dbReference>
<evidence type="ECO:0000256" key="3">
    <source>
        <dbReference type="ARBA" id="ARBA00022692"/>
    </source>
</evidence>
<dbReference type="EMBL" id="JARKIK010000027">
    <property type="protein sequence ID" value="KAK8742901.1"/>
    <property type="molecule type" value="Genomic_DNA"/>
</dbReference>
<keyword evidence="5 6" id="KW-0472">Membrane</keyword>
<evidence type="ECO:0000313" key="8">
    <source>
        <dbReference type="Proteomes" id="UP001445076"/>
    </source>
</evidence>
<feature type="transmembrane region" description="Helical" evidence="6">
    <location>
        <begin position="124"/>
        <end position="146"/>
    </location>
</feature>
<feature type="transmembrane region" description="Helical" evidence="6">
    <location>
        <begin position="153"/>
        <end position="174"/>
    </location>
</feature>
<dbReference type="Pfam" id="PF09815">
    <property type="entry name" value="XK-related"/>
    <property type="match status" value="1"/>
</dbReference>
<feature type="transmembrane region" description="Helical" evidence="6">
    <location>
        <begin position="180"/>
        <end position="198"/>
    </location>
</feature>
<evidence type="ECO:0000313" key="7">
    <source>
        <dbReference type="EMBL" id="KAK8742901.1"/>
    </source>
</evidence>
<sequence length="280" mass="30898">MTRPDIASVAPVNKWLARLLFLIQVAPHYLICRKVIWCFRAWRAQSWQQKKQQQQQQQPQETQQQQYLTLRKLPQELWEQARAETDSATVKWFHSLLESVPQLSIQSYIMMVMVQPTQCGKVKAALIASVVVSLTSASSGLASVLSERAWERVAASMAIFLTLGSRVLVCGGVGTIHPALWFAPIASATLLGFVTKIAESKGVTFVAIITKTHKYAFEALMMAAVCPPFNTVGVFASAPYVLAGICFLMLDPGAFANIGVFLFSILGQSVWLAVGFFVTK</sequence>
<feature type="transmembrane region" description="Helical" evidence="6">
    <location>
        <begin position="219"/>
        <end position="242"/>
    </location>
</feature>
<dbReference type="GO" id="GO:0005886">
    <property type="term" value="C:plasma membrane"/>
    <property type="evidence" value="ECO:0007669"/>
    <property type="project" value="UniProtKB-ARBA"/>
</dbReference>
<comment type="caution">
    <text evidence="7">The sequence shown here is derived from an EMBL/GenBank/DDBJ whole genome shotgun (WGS) entry which is preliminary data.</text>
</comment>
<dbReference type="AlphaFoldDB" id="A0AAW0XEM6"/>
<organism evidence="7 8">
    <name type="scientific">Cherax quadricarinatus</name>
    <name type="common">Australian red claw crayfish</name>
    <dbReference type="NCBI Taxonomy" id="27406"/>
    <lineage>
        <taxon>Eukaryota</taxon>
        <taxon>Metazoa</taxon>
        <taxon>Ecdysozoa</taxon>
        <taxon>Arthropoda</taxon>
        <taxon>Crustacea</taxon>
        <taxon>Multicrustacea</taxon>
        <taxon>Malacostraca</taxon>
        <taxon>Eumalacostraca</taxon>
        <taxon>Eucarida</taxon>
        <taxon>Decapoda</taxon>
        <taxon>Pleocyemata</taxon>
        <taxon>Astacidea</taxon>
        <taxon>Parastacoidea</taxon>
        <taxon>Parastacidae</taxon>
        <taxon>Cherax</taxon>
    </lineage>
</organism>
<evidence type="ECO:0000256" key="1">
    <source>
        <dbReference type="ARBA" id="ARBA00004141"/>
    </source>
</evidence>
<evidence type="ECO:0000256" key="5">
    <source>
        <dbReference type="ARBA" id="ARBA00023136"/>
    </source>
</evidence>
<keyword evidence="8" id="KW-1185">Reference proteome</keyword>
<evidence type="ECO:0000256" key="4">
    <source>
        <dbReference type="ARBA" id="ARBA00022989"/>
    </source>
</evidence>
<evidence type="ECO:0000256" key="2">
    <source>
        <dbReference type="ARBA" id="ARBA00008789"/>
    </source>
</evidence>
<accession>A0AAW0XEM6</accession>
<feature type="transmembrane region" description="Helical" evidence="6">
    <location>
        <begin position="254"/>
        <end position="278"/>
    </location>
</feature>
<keyword evidence="3 6" id="KW-0812">Transmembrane</keyword>
<protein>
    <recommendedName>
        <fullName evidence="6">XK-related protein</fullName>
    </recommendedName>
</protein>
<comment type="subcellular location">
    <subcellularLocation>
        <location evidence="1 6">Membrane</location>
        <topology evidence="1 6">Multi-pass membrane protein</topology>
    </subcellularLocation>
</comment>
<evidence type="ECO:0000256" key="6">
    <source>
        <dbReference type="RuleBase" id="RU910716"/>
    </source>
</evidence>
<name>A0AAW0XEM6_CHEQU</name>
<gene>
    <name evidence="7" type="ORF">OTU49_001726</name>
</gene>
<proteinExistence type="inferred from homology"/>